<dbReference type="STRING" id="2045.KR76_10395"/>
<dbReference type="InterPro" id="IPR011032">
    <property type="entry name" value="GroES-like_sf"/>
</dbReference>
<dbReference type="KEGG" id="psim:KR76_10395"/>
<dbReference type="InterPro" id="IPR013154">
    <property type="entry name" value="ADH-like_N"/>
</dbReference>
<dbReference type="SMART" id="SM00829">
    <property type="entry name" value="PKS_ER"/>
    <property type="match status" value="1"/>
</dbReference>
<protein>
    <submittedName>
        <fullName evidence="3">Putative oxidoreductase</fullName>
    </submittedName>
</protein>
<gene>
    <name evidence="3" type="ORF">KR76_10395</name>
</gene>
<dbReference type="Gene3D" id="3.90.180.10">
    <property type="entry name" value="Medium-chain alcohol dehydrogenases, catalytic domain"/>
    <property type="match status" value="1"/>
</dbReference>
<dbReference type="RefSeq" id="WP_038678091.1">
    <property type="nucleotide sequence ID" value="NZ_BJMC01000008.1"/>
</dbReference>
<sequence length="321" mass="32246">MHAIRHHAFGPTDVLRLEELPDLVPASGQVRIAVEAAGVHLLDTSIRAGESFGAGEPPTLPVVPGREVAGAVDRVGPGVDPAWIGQRVVAHLGFAGGGYADQAVVDVTRAYVLPDGLDAPTAVAAIGTGRTATAILELAGVAGLTADDVVAVTSAAGGLGVLLLQGVRHAGGTALGVAGGPAKVALAARYGADPSLDRHDPDWAAQVPALALVLDGVGGEVGQALYDRLAPGGRLVRYGWASGVQNAYDDPARPVVDVLGPPIMSRLAEFEGAALDAAADGTRVPHVGSVFPLADAAAAHRALEASAVTGKVVLVTDRPAR</sequence>
<dbReference type="GeneID" id="96609303"/>
<keyword evidence="2" id="KW-0560">Oxidoreductase</keyword>
<dbReference type="GO" id="GO:0005829">
    <property type="term" value="C:cytosol"/>
    <property type="evidence" value="ECO:0007669"/>
    <property type="project" value="TreeGrafter"/>
</dbReference>
<keyword evidence="1" id="KW-0521">NADP</keyword>
<dbReference type="GO" id="GO:0003960">
    <property type="term" value="F:quinone reductase (NADPH) activity"/>
    <property type="evidence" value="ECO:0007669"/>
    <property type="project" value="TreeGrafter"/>
</dbReference>
<reference evidence="3 4" key="1">
    <citation type="journal article" date="2015" name="Genome Announc.">
        <title>Complete Genome Sequence of Steroid-Transforming Nocardioides simplex VKM Ac-2033D.</title>
        <authorList>
            <person name="Shtratnikova V.Y."/>
            <person name="Schelkunov M.I."/>
            <person name="Pekov Y.A."/>
            <person name="Fokina V.V."/>
            <person name="Logacheva M.D."/>
            <person name="Sokolov S.L."/>
            <person name="Bragin E.Y."/>
            <person name="Ashapkin V.V."/>
            <person name="Donova M.V."/>
        </authorList>
    </citation>
    <scope>NUCLEOTIDE SEQUENCE [LARGE SCALE GENOMIC DNA]</scope>
    <source>
        <strain evidence="3 4">VKM Ac-2033D</strain>
    </source>
</reference>
<dbReference type="Pfam" id="PF08240">
    <property type="entry name" value="ADH_N"/>
    <property type="match status" value="1"/>
</dbReference>
<dbReference type="OrthoDB" id="5195079at2"/>
<dbReference type="GO" id="GO:0035925">
    <property type="term" value="F:mRNA 3'-UTR AU-rich region binding"/>
    <property type="evidence" value="ECO:0007669"/>
    <property type="project" value="TreeGrafter"/>
</dbReference>
<dbReference type="SUPFAM" id="SSF50129">
    <property type="entry name" value="GroES-like"/>
    <property type="match status" value="1"/>
</dbReference>
<evidence type="ECO:0000313" key="3">
    <source>
        <dbReference type="EMBL" id="AIY17055.1"/>
    </source>
</evidence>
<dbReference type="HOGENOM" id="CLU_026673_3_1_11"/>
<name>A0A0A1DNV3_NOCSI</name>
<dbReference type="Gene3D" id="3.40.50.720">
    <property type="entry name" value="NAD(P)-binding Rossmann-like Domain"/>
    <property type="match status" value="1"/>
</dbReference>
<evidence type="ECO:0000313" key="4">
    <source>
        <dbReference type="Proteomes" id="UP000030300"/>
    </source>
</evidence>
<dbReference type="EMBL" id="CP009896">
    <property type="protein sequence ID" value="AIY17055.1"/>
    <property type="molecule type" value="Genomic_DNA"/>
</dbReference>
<dbReference type="PANTHER" id="PTHR48106">
    <property type="entry name" value="QUINONE OXIDOREDUCTASE PIG3-RELATED"/>
    <property type="match status" value="1"/>
</dbReference>
<organism evidence="3 4">
    <name type="scientific">Nocardioides simplex</name>
    <name type="common">Arthrobacter simplex</name>
    <dbReference type="NCBI Taxonomy" id="2045"/>
    <lineage>
        <taxon>Bacteria</taxon>
        <taxon>Bacillati</taxon>
        <taxon>Actinomycetota</taxon>
        <taxon>Actinomycetes</taxon>
        <taxon>Propionibacteriales</taxon>
        <taxon>Nocardioidaceae</taxon>
        <taxon>Pimelobacter</taxon>
    </lineage>
</organism>
<dbReference type="InterPro" id="IPR036291">
    <property type="entry name" value="NAD(P)-bd_dom_sf"/>
</dbReference>
<dbReference type="InterPro" id="IPR020843">
    <property type="entry name" value="ER"/>
</dbReference>
<evidence type="ECO:0000256" key="1">
    <source>
        <dbReference type="ARBA" id="ARBA00022857"/>
    </source>
</evidence>
<dbReference type="PANTHER" id="PTHR48106:SF13">
    <property type="entry name" value="QUINONE OXIDOREDUCTASE-RELATED"/>
    <property type="match status" value="1"/>
</dbReference>
<dbReference type="AlphaFoldDB" id="A0A0A1DNV3"/>
<dbReference type="Pfam" id="PF13602">
    <property type="entry name" value="ADH_zinc_N_2"/>
    <property type="match status" value="1"/>
</dbReference>
<proteinExistence type="predicted"/>
<dbReference type="SUPFAM" id="SSF51735">
    <property type="entry name" value="NAD(P)-binding Rossmann-fold domains"/>
    <property type="match status" value="1"/>
</dbReference>
<dbReference type="eggNOG" id="COG0604">
    <property type="taxonomic scope" value="Bacteria"/>
</dbReference>
<dbReference type="Proteomes" id="UP000030300">
    <property type="component" value="Chromosome"/>
</dbReference>
<keyword evidence="4" id="KW-1185">Reference proteome</keyword>
<accession>A0A0A1DNV3</accession>
<evidence type="ECO:0000256" key="2">
    <source>
        <dbReference type="ARBA" id="ARBA00023002"/>
    </source>
</evidence>
<dbReference type="GO" id="GO:0070402">
    <property type="term" value="F:NADPH binding"/>
    <property type="evidence" value="ECO:0007669"/>
    <property type="project" value="TreeGrafter"/>
</dbReference>